<dbReference type="InterPro" id="IPR001394">
    <property type="entry name" value="Peptidase_C19_UCH"/>
</dbReference>
<dbReference type="PANTHER" id="PTHR24006:SF747">
    <property type="entry name" value="UBIQUITIN CARBOXYL-TERMINAL HYDROLASE 20"/>
    <property type="match status" value="1"/>
</dbReference>
<dbReference type="SMART" id="SM00695">
    <property type="entry name" value="DUSP"/>
    <property type="match status" value="1"/>
</dbReference>
<feature type="compositionally biased region" description="Polar residues" evidence="1">
    <location>
        <begin position="1087"/>
        <end position="1098"/>
    </location>
</feature>
<feature type="region of interest" description="Disordered" evidence="1">
    <location>
        <begin position="1182"/>
        <end position="1237"/>
    </location>
</feature>
<dbReference type="SUPFAM" id="SSF143791">
    <property type="entry name" value="DUSP-like"/>
    <property type="match status" value="1"/>
</dbReference>
<dbReference type="OMA" id="NEQQDCH"/>
<feature type="compositionally biased region" description="Low complexity" evidence="1">
    <location>
        <begin position="904"/>
        <end position="919"/>
    </location>
</feature>
<feature type="compositionally biased region" description="Basic and acidic residues" evidence="1">
    <location>
        <begin position="195"/>
        <end position="216"/>
    </location>
</feature>
<dbReference type="PROSITE" id="PS50235">
    <property type="entry name" value="USP_3"/>
    <property type="match status" value="1"/>
</dbReference>
<feature type="compositionally biased region" description="Polar residues" evidence="1">
    <location>
        <begin position="968"/>
        <end position="985"/>
    </location>
</feature>
<evidence type="ECO:0000259" key="2">
    <source>
        <dbReference type="PROSITE" id="PS50235"/>
    </source>
</evidence>
<keyword evidence="5" id="KW-1185">Reference proteome</keyword>
<feature type="compositionally biased region" description="Low complexity" evidence="1">
    <location>
        <begin position="1099"/>
        <end position="1117"/>
    </location>
</feature>
<feature type="compositionally biased region" description="Basic and acidic residues" evidence="1">
    <location>
        <begin position="1061"/>
        <end position="1086"/>
    </location>
</feature>
<feature type="compositionally biased region" description="Polar residues" evidence="1">
    <location>
        <begin position="1219"/>
        <end position="1231"/>
    </location>
</feature>
<dbReference type="InterPro" id="IPR035927">
    <property type="entry name" value="DUSP-like_sf"/>
</dbReference>
<dbReference type="GO" id="GO:0004843">
    <property type="term" value="F:cysteine-type deubiquitinase activity"/>
    <property type="evidence" value="ECO:0007669"/>
    <property type="project" value="InterPro"/>
</dbReference>
<dbReference type="Gene3D" id="3.30.2230.10">
    <property type="entry name" value="DUSP-like"/>
    <property type="match status" value="1"/>
</dbReference>
<feature type="compositionally biased region" description="Low complexity" evidence="1">
    <location>
        <begin position="798"/>
        <end position="875"/>
    </location>
</feature>
<dbReference type="InterPro" id="IPR050164">
    <property type="entry name" value="Peptidase_C19"/>
</dbReference>
<dbReference type="InterPro" id="IPR006615">
    <property type="entry name" value="Pept_C19_DUSP"/>
</dbReference>
<keyword evidence="4" id="KW-0378">Hydrolase</keyword>
<dbReference type="GO" id="GO:0005634">
    <property type="term" value="C:nucleus"/>
    <property type="evidence" value="ECO:0007669"/>
    <property type="project" value="TreeGrafter"/>
</dbReference>
<dbReference type="Pfam" id="PF06337">
    <property type="entry name" value="DUSP"/>
    <property type="match status" value="1"/>
</dbReference>
<organism evidence="4 5">
    <name type="scientific">Plasmodium gonderi</name>
    <dbReference type="NCBI Taxonomy" id="77519"/>
    <lineage>
        <taxon>Eukaryota</taxon>
        <taxon>Sar</taxon>
        <taxon>Alveolata</taxon>
        <taxon>Apicomplexa</taxon>
        <taxon>Aconoidasida</taxon>
        <taxon>Haemosporida</taxon>
        <taxon>Plasmodiidae</taxon>
        <taxon>Plasmodium</taxon>
        <taxon>Plasmodium (Plasmodium)</taxon>
    </lineage>
</organism>
<evidence type="ECO:0000259" key="3">
    <source>
        <dbReference type="PROSITE" id="PS51283"/>
    </source>
</evidence>
<feature type="domain" description="DUSP" evidence="3">
    <location>
        <begin position="441"/>
        <end position="554"/>
    </location>
</feature>
<dbReference type="GO" id="GO:0016579">
    <property type="term" value="P:protein deubiquitination"/>
    <property type="evidence" value="ECO:0007669"/>
    <property type="project" value="InterPro"/>
</dbReference>
<feature type="compositionally biased region" description="Low complexity" evidence="1">
    <location>
        <begin position="1182"/>
        <end position="1218"/>
    </location>
</feature>
<dbReference type="CDD" id="cd02674">
    <property type="entry name" value="Peptidase_C19R"/>
    <property type="match status" value="1"/>
</dbReference>
<dbReference type="GeneID" id="39746823"/>
<dbReference type="OrthoDB" id="420187at2759"/>
<reference evidence="5" key="1">
    <citation type="submission" date="2017-04" db="EMBL/GenBank/DDBJ databases">
        <title>Plasmodium gonderi genome.</title>
        <authorList>
            <person name="Arisue N."/>
            <person name="Honma H."/>
            <person name="Kawai S."/>
            <person name="Tougan T."/>
            <person name="Tanabe K."/>
            <person name="Horii T."/>
        </authorList>
    </citation>
    <scope>NUCLEOTIDE SEQUENCE [LARGE SCALE GENOMIC DNA]</scope>
    <source>
        <strain evidence="5">ATCC 30045</strain>
    </source>
</reference>
<sequence length="1620" mass="185488">MIKDNKLTIDNINHRLINQVNVENETNKICEIKDYSDKTSSYLKNDDQASEKSSYGIKNFMKNTHLVNSIEYGEITKHDVLSNEKSINYENKTSNNTFNEINQAESRCSSFSFHSDINDEIMVYVNNISKGINSSMDYEVGTYNNLSNVHILNNEQLHEREGILGDTHSKQINLSTHDMNVDTNGVHNVNSNIIEKKSKNENNQDGDNHQGKRKSAEEDDSSCNPKNNNHHILDSTNCSMDSITNHKHITSEDDKSLSRHEKKECTSIHKNEETILKKKNENIGSNIRSINKDNDLSEYTKEETQMDKADVVQKRKKSELFKNYSHYEIMNVLCNYWNKEILSSEFFYPHEDVKKFDEKSHYEHHKNEMNNVDMGVVAEGGIGGKVRTNDDPNSIERKNLEIDKHIENSNRLTKKKEEILQLLLKNLSKNEIDNINKNLLFLKRMQKYFYQKYINIRFPNDLSDHRYFLHLDWFNKLKSFIFSENGEYPGCISNYKLYDNIESLNLSDNNYMINKKDLKTNLKEGKDYICINQYMWRFLHFIFRGGPCVKRYSNNIYDRYVPVSNSDIMNKNIIYLIEPKYVDNLFSSFNYSNDELLQVSTDSKEKSTDEAYKILSNATSLSSSSSISHPTLLNVTEKNNKIKQCAHNYYEFLHFYEIKEKEYNSSFYLEYDQSNPKVMNKMIELKNKNSYESLYSFYSNEDDILSRNDIIHNANLSNIKTDSSELIKKQNIIEKEKMENKLSVDFIQNQTKNMSLGNIDTIHGTSSSKVLARVLNENVKNAYPGNDADSTGGGMGGNNNNDNNDGKRNSNNSNNNNNSGSGSGSGSSRNNNNNSNNNNSNSNNNNSNNSNSNSNNNNSNNNNNNSNNNNNNNNNSDKDQNNDDKNNDSKNSNENEDSSKNKKNSNSNNQEEQETSTTAKLKEAKETTQSSGMKRENQSDNNNCYFGPKARVGSPSILSSNYTHKNSNLCKTSNNKMGNSNINHHNNSDKVLLAPPPKKNSLGFYSSNGNEIYKSCEEYNADNGDDASSNGYLTTSETDSKGTTDSSVKSAAIPSTHKDKKNKDDKNLQHKDEEQDEIYCKKESIQKRNISYRKSSMHSSDISDGNDGSNGSSISSGAIPKKVSTEKDGSTTTSKRDKRKEEYEKNFHIKKQPDGVVAKKGILSLNNTLNHTNLMLKERSNYYSNSSSSNGSSNRSSSGSSNRSSNGSSNRSSSGSSNFSIRNQSTSNRSTYNDKKHMKNMMAPSNLKRESNFNNNSLNIITMKEQPAGLVNYSATCYINVVLQCLAVYFKLIYTLHNYVTMKYKNLNFSSEDTDNMNSSFINKNFFTNSIPFNLFGNNNKKKDECLLIALSQKLFQLSKMHNKGKVLNVNKLLSLLNDKYSYLFEYNEQQDCHEFLLLLFDFIHNMTKVVDENVDKNNKIDYCLKKEQSVISDLFLGLIEEKITCSQCNYVNYIYQPIYNLSVNVFKKNPENNLNDNLVEYFKKEEVNSTCEKCKCKKMFKESCVYKQPKILIVHLIRLLEDGSKIDNPIKFDVNNFTIQNVLKKKNSQYIENPKKYNLCGVIVHRGLNSNYGHYICYTKRRHSNGATVWHKFDDSIVTVVDVSEVESAKAYCLFYESQ</sequence>
<dbReference type="PANTHER" id="PTHR24006">
    <property type="entry name" value="UBIQUITIN CARBOXYL-TERMINAL HYDROLASE"/>
    <property type="match status" value="1"/>
</dbReference>
<evidence type="ECO:0000256" key="1">
    <source>
        <dbReference type="SAM" id="MobiDB-lite"/>
    </source>
</evidence>
<dbReference type="GO" id="GO:0005829">
    <property type="term" value="C:cytosol"/>
    <property type="evidence" value="ECO:0007669"/>
    <property type="project" value="TreeGrafter"/>
</dbReference>
<name>A0A1Y1JCZ5_PLAGO</name>
<evidence type="ECO:0000313" key="5">
    <source>
        <dbReference type="Proteomes" id="UP000195521"/>
    </source>
</evidence>
<comment type="caution">
    <text evidence="4">The sequence shown here is derived from an EMBL/GenBank/DDBJ whole genome shotgun (WGS) entry which is preliminary data.</text>
</comment>
<evidence type="ECO:0000313" key="4">
    <source>
        <dbReference type="EMBL" id="GAW80110.1"/>
    </source>
</evidence>
<gene>
    <name evidence="4" type="ORF">PGO_070250</name>
</gene>
<dbReference type="Proteomes" id="UP000195521">
    <property type="component" value="Unassembled WGS sequence"/>
</dbReference>
<feature type="region of interest" description="Disordered" evidence="1">
    <location>
        <begin position="1027"/>
        <end position="1147"/>
    </location>
</feature>
<dbReference type="InterPro" id="IPR018200">
    <property type="entry name" value="USP_CS"/>
</dbReference>
<dbReference type="EMBL" id="BDQF01000008">
    <property type="protein sequence ID" value="GAW80110.1"/>
    <property type="molecule type" value="Genomic_DNA"/>
</dbReference>
<dbReference type="PROSITE" id="PS00973">
    <property type="entry name" value="USP_2"/>
    <property type="match status" value="1"/>
</dbReference>
<feature type="region of interest" description="Disordered" evidence="1">
    <location>
        <begin position="968"/>
        <end position="995"/>
    </location>
</feature>
<dbReference type="InterPro" id="IPR038765">
    <property type="entry name" value="Papain-like_cys_pep_sf"/>
</dbReference>
<proteinExistence type="predicted"/>
<feature type="compositionally biased region" description="Polar residues" evidence="1">
    <location>
        <begin position="1027"/>
        <end position="1049"/>
    </location>
</feature>
<dbReference type="Gene3D" id="3.90.70.10">
    <property type="entry name" value="Cysteine proteinases"/>
    <property type="match status" value="1"/>
</dbReference>
<feature type="domain" description="USP" evidence="2">
    <location>
        <begin position="1268"/>
        <end position="1620"/>
    </location>
</feature>
<protein>
    <submittedName>
        <fullName evidence="4">Ubiquitin carboxyl-terminal hydrolase</fullName>
    </submittedName>
</protein>
<accession>A0A1Y1JCZ5</accession>
<dbReference type="SUPFAM" id="SSF54001">
    <property type="entry name" value="Cysteine proteinases"/>
    <property type="match status" value="1"/>
</dbReference>
<dbReference type="InterPro" id="IPR028889">
    <property type="entry name" value="USP"/>
</dbReference>
<dbReference type="Pfam" id="PF00443">
    <property type="entry name" value="UCH"/>
    <property type="match status" value="1"/>
</dbReference>
<dbReference type="RefSeq" id="XP_028542699.1">
    <property type="nucleotide sequence ID" value="XM_028686898.1"/>
</dbReference>
<feature type="region of interest" description="Disordered" evidence="1">
    <location>
        <begin position="195"/>
        <end position="239"/>
    </location>
</feature>
<feature type="region of interest" description="Disordered" evidence="1">
    <location>
        <begin position="782"/>
        <end position="948"/>
    </location>
</feature>
<feature type="compositionally biased region" description="Basic and acidic residues" evidence="1">
    <location>
        <begin position="876"/>
        <end position="900"/>
    </location>
</feature>
<dbReference type="PROSITE" id="PS51283">
    <property type="entry name" value="DUSP"/>
    <property type="match status" value="1"/>
</dbReference>